<organism evidence="2 3">
    <name type="scientific">Bacillus thuringiensis</name>
    <dbReference type="NCBI Taxonomy" id="1428"/>
    <lineage>
        <taxon>Bacteria</taxon>
        <taxon>Bacillati</taxon>
        <taxon>Bacillota</taxon>
        <taxon>Bacilli</taxon>
        <taxon>Bacillales</taxon>
        <taxon>Bacillaceae</taxon>
        <taxon>Bacillus</taxon>
        <taxon>Bacillus cereus group</taxon>
    </lineage>
</organism>
<proteinExistence type="predicted"/>
<gene>
    <name evidence="2" type="ORF">CON71_31920</name>
</gene>
<protein>
    <submittedName>
        <fullName evidence="2">Uncharacterized protein</fullName>
    </submittedName>
</protein>
<name>A0A9X7J6G3_BACTU</name>
<evidence type="ECO:0000313" key="3">
    <source>
        <dbReference type="Proteomes" id="UP000220702"/>
    </source>
</evidence>
<comment type="caution">
    <text evidence="2">The sequence shown here is derived from an EMBL/GenBank/DDBJ whole genome shotgun (WGS) entry which is preliminary data.</text>
</comment>
<dbReference type="InterPro" id="IPR008701">
    <property type="entry name" value="NPP1"/>
</dbReference>
<dbReference type="AlphaFoldDB" id="A0A9X7J6G3"/>
<dbReference type="EMBL" id="NVNL01000097">
    <property type="protein sequence ID" value="PEA86096.1"/>
    <property type="molecule type" value="Genomic_DNA"/>
</dbReference>
<dbReference type="Pfam" id="PF05630">
    <property type="entry name" value="NPP1"/>
    <property type="match status" value="1"/>
</dbReference>
<accession>A0A9X7J6G3</accession>
<evidence type="ECO:0000313" key="2">
    <source>
        <dbReference type="EMBL" id="PEA86096.1"/>
    </source>
</evidence>
<feature type="region of interest" description="Disordered" evidence="1">
    <location>
        <begin position="270"/>
        <end position="293"/>
    </location>
</feature>
<dbReference type="Proteomes" id="UP000220702">
    <property type="component" value="Unassembled WGS sequence"/>
</dbReference>
<reference evidence="2 3" key="1">
    <citation type="submission" date="2017-09" db="EMBL/GenBank/DDBJ databases">
        <title>Large-scale bioinformatics analysis of Bacillus genomes uncovers conserved roles of natural products in bacterial physiology.</title>
        <authorList>
            <consortium name="Agbiome Team Llc"/>
            <person name="Bleich R.M."/>
            <person name="Grubbs K.J."/>
            <person name="Santa Maria K.C."/>
            <person name="Allen S.E."/>
            <person name="Farag S."/>
            <person name="Shank E.A."/>
            <person name="Bowers A."/>
        </authorList>
    </citation>
    <scope>NUCLEOTIDE SEQUENCE [LARGE SCALE GENOMIC DNA]</scope>
    <source>
        <strain evidence="2 3">AFS089089</strain>
    </source>
</reference>
<evidence type="ECO:0000256" key="1">
    <source>
        <dbReference type="SAM" id="MobiDB-lite"/>
    </source>
</evidence>
<sequence>MLKFLKSFFKNGGLIMNKKTYLSVFSSLVILASGSIVTSAETIGKTSLNVSQDPSKFLPTLQFDGTDWADSGEQNFPQAFRFQSYDENIEHNKENLIRFKIGESVSGIGSTGWQNRGPNDQRPAVYFHSVTKGGYEIYEYWLYYADNDWINDHEHDWEKYFVYLKNGEPTHLLISNHNSYKMKSWSDVPKDDGHPLIGVDGGSHAMKWKLEDGVQIRYSGEISKNNGRLDEGDNSIQPWVIYSNDSLKETIPFLNKPDIFYYGDPEYTLNSNENGDPRDAPWKRNEWNNPPLP</sequence>
<feature type="compositionally biased region" description="Basic and acidic residues" evidence="1">
    <location>
        <begin position="275"/>
        <end position="286"/>
    </location>
</feature>